<evidence type="ECO:0000256" key="8">
    <source>
        <dbReference type="ARBA" id="ARBA00022691"/>
    </source>
</evidence>
<dbReference type="GO" id="GO:0005737">
    <property type="term" value="C:cytoplasm"/>
    <property type="evidence" value="ECO:0007669"/>
    <property type="project" value="UniProtKB-SubCell"/>
</dbReference>
<evidence type="ECO:0000256" key="3">
    <source>
        <dbReference type="ARBA" id="ARBA00011890"/>
    </source>
</evidence>
<feature type="region of interest" description="Disordered" evidence="12">
    <location>
        <begin position="380"/>
        <end position="403"/>
    </location>
</feature>
<dbReference type="InterPro" id="IPR029063">
    <property type="entry name" value="SAM-dependent_MTases_sf"/>
</dbReference>
<name>A0A7W9YHU4_9ACTN</name>
<evidence type="ECO:0000256" key="9">
    <source>
        <dbReference type="ARBA" id="ARBA00030757"/>
    </source>
</evidence>
<dbReference type="AlphaFoldDB" id="A0A7W9YHU4"/>
<evidence type="ECO:0000256" key="12">
    <source>
        <dbReference type="SAM" id="MobiDB-lite"/>
    </source>
</evidence>
<accession>A0A7W9YHU4</accession>
<dbReference type="PANTHER" id="PTHR11579">
    <property type="entry name" value="PROTEIN-L-ISOASPARTATE O-METHYLTRANSFERASE"/>
    <property type="match status" value="1"/>
</dbReference>
<evidence type="ECO:0000256" key="7">
    <source>
        <dbReference type="ARBA" id="ARBA00022679"/>
    </source>
</evidence>
<dbReference type="Gene3D" id="3.40.50.150">
    <property type="entry name" value="Vaccinia Virus protein VP39"/>
    <property type="match status" value="1"/>
</dbReference>
<comment type="similarity">
    <text evidence="2">Belongs to the methyltransferase superfamily. L-isoaspartyl/D-aspartyl protein methyltransferase family.</text>
</comment>
<evidence type="ECO:0000256" key="6">
    <source>
        <dbReference type="ARBA" id="ARBA00022603"/>
    </source>
</evidence>
<reference evidence="13 14" key="1">
    <citation type="submission" date="2020-08" db="EMBL/GenBank/DDBJ databases">
        <title>Sequencing the genomes of 1000 actinobacteria strains.</title>
        <authorList>
            <person name="Klenk H.-P."/>
        </authorList>
    </citation>
    <scope>NUCLEOTIDE SEQUENCE [LARGE SCALE GENOMIC DNA]</scope>
    <source>
        <strain evidence="13 14">DSM 46659</strain>
    </source>
</reference>
<evidence type="ECO:0000313" key="14">
    <source>
        <dbReference type="Proteomes" id="UP000546642"/>
    </source>
</evidence>
<organism evidence="13 14">
    <name type="scientific">Nocardiopsis mwathae</name>
    <dbReference type="NCBI Taxonomy" id="1472723"/>
    <lineage>
        <taxon>Bacteria</taxon>
        <taxon>Bacillati</taxon>
        <taxon>Actinomycetota</taxon>
        <taxon>Actinomycetes</taxon>
        <taxon>Streptosporangiales</taxon>
        <taxon>Nocardiopsidaceae</taxon>
        <taxon>Nocardiopsis</taxon>
    </lineage>
</organism>
<evidence type="ECO:0000256" key="4">
    <source>
        <dbReference type="ARBA" id="ARBA00013346"/>
    </source>
</evidence>
<keyword evidence="14" id="KW-1185">Reference proteome</keyword>
<evidence type="ECO:0000256" key="11">
    <source>
        <dbReference type="ARBA" id="ARBA00031350"/>
    </source>
</evidence>
<keyword evidence="7 13" id="KW-0808">Transferase</keyword>
<keyword evidence="8" id="KW-0949">S-adenosyl-L-methionine</keyword>
<dbReference type="GO" id="GO:0004719">
    <property type="term" value="F:protein-L-isoaspartate (D-aspartate) O-methyltransferase activity"/>
    <property type="evidence" value="ECO:0007669"/>
    <property type="project" value="UniProtKB-EC"/>
</dbReference>
<gene>
    <name evidence="13" type="ORF">HNR23_002468</name>
</gene>
<keyword evidence="5" id="KW-0963">Cytoplasm</keyword>
<evidence type="ECO:0000256" key="1">
    <source>
        <dbReference type="ARBA" id="ARBA00004496"/>
    </source>
</evidence>
<comment type="subcellular location">
    <subcellularLocation>
        <location evidence="1">Cytoplasm</location>
    </subcellularLocation>
</comment>
<dbReference type="GO" id="GO:0032259">
    <property type="term" value="P:methylation"/>
    <property type="evidence" value="ECO:0007669"/>
    <property type="project" value="UniProtKB-KW"/>
</dbReference>
<dbReference type="RefSeq" id="WP_246421721.1">
    <property type="nucleotide sequence ID" value="NZ_JACHDS010000001.1"/>
</dbReference>
<comment type="caution">
    <text evidence="13">The sequence shown here is derived from an EMBL/GenBank/DDBJ whole genome shotgun (WGS) entry which is preliminary data.</text>
</comment>
<dbReference type="Proteomes" id="UP000546642">
    <property type="component" value="Unassembled WGS sequence"/>
</dbReference>
<dbReference type="Pfam" id="PF01135">
    <property type="entry name" value="PCMT"/>
    <property type="match status" value="1"/>
</dbReference>
<evidence type="ECO:0000313" key="13">
    <source>
        <dbReference type="EMBL" id="MBB6172408.1"/>
    </source>
</evidence>
<evidence type="ECO:0000256" key="2">
    <source>
        <dbReference type="ARBA" id="ARBA00005369"/>
    </source>
</evidence>
<dbReference type="InterPro" id="IPR000682">
    <property type="entry name" value="PCMT"/>
</dbReference>
<sequence length="403" mass="43570">MTHRRPCTSTLADQLVQAGEVEAGTPLAEAFAKVDRGAFVPAFALPDHTGPGVRYRLIDGRKADQHAEWASHIYADETLIIEIKGRSVTDALPEGTGTGRWTSSSTMPSLMARHLRELELAAGPRVLEIGAGSGYNTAILCELLGDERVTSIDISPHLVASATRSLASHGYRPVVAEHDGHQGYPGGAPYDRITSTTAFTHVPPAWVDQVSPGGIILVNIAGGTGGAVLRLDVAEGSAEGRFLPQWAGFMPARTHEPTERVTVDDEGEQSWTRINPNIIRDSPSAAFVAQLATTHAASVNTQADDGTPLLFMEGADGAWAEVETIPDGGRYRVDQGGPRWLWDLVEQEHQWWHAQGRPPWSAFGATVTCDGQWVWFGSPTGTRRWPLPAPDTSTNNVERRKRS</sequence>
<dbReference type="CDD" id="cd02440">
    <property type="entry name" value="AdoMet_MTases"/>
    <property type="match status" value="1"/>
</dbReference>
<evidence type="ECO:0000256" key="5">
    <source>
        <dbReference type="ARBA" id="ARBA00022490"/>
    </source>
</evidence>
<proteinExistence type="inferred from homology"/>
<dbReference type="PANTHER" id="PTHR11579:SF0">
    <property type="entry name" value="PROTEIN-L-ISOASPARTATE(D-ASPARTATE) O-METHYLTRANSFERASE"/>
    <property type="match status" value="1"/>
</dbReference>
<dbReference type="NCBIfam" id="TIGR04188">
    <property type="entry name" value="methyltr_grsp"/>
    <property type="match status" value="1"/>
</dbReference>
<keyword evidence="6 13" id="KW-0489">Methyltransferase</keyword>
<protein>
    <recommendedName>
        <fullName evidence="4">Protein-L-isoaspartate O-methyltransferase</fullName>
        <ecNumber evidence="3">2.1.1.77</ecNumber>
    </recommendedName>
    <alternativeName>
        <fullName evidence="11">L-isoaspartyl protein carboxyl methyltransferase</fullName>
    </alternativeName>
    <alternativeName>
        <fullName evidence="9">Protein L-isoaspartyl methyltransferase</fullName>
    </alternativeName>
    <alternativeName>
        <fullName evidence="10">Protein-beta-aspartate methyltransferase</fullName>
    </alternativeName>
</protein>
<dbReference type="SUPFAM" id="SSF53335">
    <property type="entry name" value="S-adenosyl-L-methionine-dependent methyltransferases"/>
    <property type="match status" value="1"/>
</dbReference>
<dbReference type="EMBL" id="JACHDS010000001">
    <property type="protein sequence ID" value="MBB6172408.1"/>
    <property type="molecule type" value="Genomic_DNA"/>
</dbReference>
<evidence type="ECO:0000256" key="10">
    <source>
        <dbReference type="ARBA" id="ARBA00031323"/>
    </source>
</evidence>
<dbReference type="InterPro" id="IPR026448">
    <property type="entry name" value="Methyltr_grasp"/>
</dbReference>
<dbReference type="EC" id="2.1.1.77" evidence="3"/>